<dbReference type="PANTHER" id="PTHR24086">
    <property type="entry name" value="NUCLEAR RECEPTOR SUBFAMILY 5 GROUP A"/>
    <property type="match status" value="1"/>
</dbReference>
<proteinExistence type="predicted"/>
<dbReference type="GO" id="GO:0009888">
    <property type="term" value="P:tissue development"/>
    <property type="evidence" value="ECO:0007669"/>
    <property type="project" value="TreeGrafter"/>
</dbReference>
<name>A0AA35LNB7_9SAUR</name>
<sequence length="121" mass="13950">MKLLQNCWSELLVFDHIFRQVHYGKEHSILLVTGQEVGDQMKLLQNCWSELLVFDHIFRQVHYGKEHSILLVTGQEPHGAKQQELQPSPFPKRAGFQALELSNGSKQASLHTTGMQRHLCF</sequence>
<dbReference type="PANTHER" id="PTHR24086:SF24">
    <property type="entry name" value="STEROIDOGENIC FACTOR 1"/>
    <property type="match status" value="1"/>
</dbReference>
<dbReference type="InterPro" id="IPR035500">
    <property type="entry name" value="NHR-like_dom_sf"/>
</dbReference>
<keyword evidence="9" id="KW-1185">Reference proteome</keyword>
<protein>
    <submittedName>
        <fullName evidence="8">Steroidogenic factor 1</fullName>
    </submittedName>
</protein>
<evidence type="ECO:0000256" key="2">
    <source>
        <dbReference type="ARBA" id="ARBA00022553"/>
    </source>
</evidence>
<keyword evidence="4" id="KW-0446">Lipid-binding</keyword>
<comment type="subcellular location">
    <subcellularLocation>
        <location evidence="1">Nucleus</location>
    </subcellularLocation>
</comment>
<keyword evidence="7" id="KW-0675">Receptor</keyword>
<dbReference type="GO" id="GO:0004879">
    <property type="term" value="F:nuclear receptor activity"/>
    <property type="evidence" value="ECO:0007669"/>
    <property type="project" value="InterPro"/>
</dbReference>
<organism evidence="8 9">
    <name type="scientific">Podarcis lilfordi</name>
    <name type="common">Lilford's wall lizard</name>
    <dbReference type="NCBI Taxonomy" id="74358"/>
    <lineage>
        <taxon>Eukaryota</taxon>
        <taxon>Metazoa</taxon>
        <taxon>Chordata</taxon>
        <taxon>Craniata</taxon>
        <taxon>Vertebrata</taxon>
        <taxon>Euteleostomi</taxon>
        <taxon>Lepidosauria</taxon>
        <taxon>Squamata</taxon>
        <taxon>Bifurcata</taxon>
        <taxon>Unidentata</taxon>
        <taxon>Episquamata</taxon>
        <taxon>Laterata</taxon>
        <taxon>Lacertibaenia</taxon>
        <taxon>Lacertidae</taxon>
        <taxon>Podarcis</taxon>
    </lineage>
</organism>
<evidence type="ECO:0000256" key="6">
    <source>
        <dbReference type="ARBA" id="ARBA00023163"/>
    </source>
</evidence>
<dbReference type="InterPro" id="IPR016355">
    <property type="entry name" value="NR5-like"/>
</dbReference>
<gene>
    <name evidence="8" type="ORF">PODLI_1B038094</name>
</gene>
<accession>A0AA35LNB7</accession>
<dbReference type="AlphaFoldDB" id="A0AA35LNB7"/>
<keyword evidence="6" id="KW-0804">Transcription</keyword>
<dbReference type="GO" id="GO:0090575">
    <property type="term" value="C:RNA polymerase II transcription regulator complex"/>
    <property type="evidence" value="ECO:0007669"/>
    <property type="project" value="TreeGrafter"/>
</dbReference>
<evidence type="ECO:0000313" key="8">
    <source>
        <dbReference type="EMBL" id="CAI5799414.1"/>
    </source>
</evidence>
<evidence type="ECO:0000256" key="1">
    <source>
        <dbReference type="ARBA" id="ARBA00004123"/>
    </source>
</evidence>
<evidence type="ECO:0000256" key="5">
    <source>
        <dbReference type="ARBA" id="ARBA00023159"/>
    </source>
</evidence>
<dbReference type="SUPFAM" id="SSF48508">
    <property type="entry name" value="Nuclear receptor ligand-binding domain"/>
    <property type="match status" value="2"/>
</dbReference>
<dbReference type="GO" id="GO:0009755">
    <property type="term" value="P:hormone-mediated signaling pathway"/>
    <property type="evidence" value="ECO:0007669"/>
    <property type="project" value="TreeGrafter"/>
</dbReference>
<evidence type="ECO:0000256" key="7">
    <source>
        <dbReference type="ARBA" id="ARBA00023170"/>
    </source>
</evidence>
<dbReference type="GO" id="GO:0008289">
    <property type="term" value="F:lipid binding"/>
    <property type="evidence" value="ECO:0007669"/>
    <property type="project" value="UniProtKB-KW"/>
</dbReference>
<keyword evidence="2" id="KW-0597">Phosphoprotein</keyword>
<dbReference type="EMBL" id="OX395145">
    <property type="protein sequence ID" value="CAI5799414.1"/>
    <property type="molecule type" value="Genomic_DNA"/>
</dbReference>
<evidence type="ECO:0000313" key="9">
    <source>
        <dbReference type="Proteomes" id="UP001178461"/>
    </source>
</evidence>
<dbReference type="Gene3D" id="1.10.565.10">
    <property type="entry name" value="Retinoid X Receptor"/>
    <property type="match status" value="2"/>
</dbReference>
<dbReference type="Proteomes" id="UP001178461">
    <property type="component" value="Chromosome W"/>
</dbReference>
<keyword evidence="5" id="KW-0010">Activator</keyword>
<reference evidence="8" key="1">
    <citation type="submission" date="2022-12" db="EMBL/GenBank/DDBJ databases">
        <authorList>
            <person name="Alioto T."/>
            <person name="Alioto T."/>
            <person name="Gomez Garrido J."/>
        </authorList>
    </citation>
    <scope>NUCLEOTIDE SEQUENCE</scope>
</reference>
<keyword evidence="3" id="KW-0805">Transcription regulation</keyword>
<evidence type="ECO:0000256" key="3">
    <source>
        <dbReference type="ARBA" id="ARBA00023015"/>
    </source>
</evidence>
<evidence type="ECO:0000256" key="4">
    <source>
        <dbReference type="ARBA" id="ARBA00023121"/>
    </source>
</evidence>
<dbReference type="GO" id="GO:0000978">
    <property type="term" value="F:RNA polymerase II cis-regulatory region sequence-specific DNA binding"/>
    <property type="evidence" value="ECO:0007669"/>
    <property type="project" value="TreeGrafter"/>
</dbReference>